<reference evidence="1 2" key="1">
    <citation type="journal article" date="2013" name="Biodegradation">
        <title>Occurrence of 4-tert-butylphenol (4-t-BP) biodegradation in an aquatic sample caused by the presence of Spirodela polyrrhiza and isolation of a 4-t-BP-utilizing bacterium.</title>
        <authorList>
            <person name="Ogata Y."/>
            <person name="Toyama T."/>
            <person name="Yu N."/>
            <person name="Wang X."/>
            <person name="Sei K."/>
            <person name="Ike M."/>
        </authorList>
    </citation>
    <scope>NUCLEOTIDE SEQUENCE [LARGE SCALE GENOMIC DNA]</scope>
    <source>
        <strain evidence="1 2">OMI</strain>
    </source>
</reference>
<accession>A0A292ZMR5</accession>
<reference evidence="1 2" key="2">
    <citation type="journal article" date="2013" name="Environ. Sci. Technol.">
        <title>The 4-tert-butylphenol-utilizing bacterium Sphingobium fuliginis OMI can degrade bisphenols via phenolic ring hydroxylation and meta-cleavage pathway.</title>
        <authorList>
            <person name="Ogata Y."/>
            <person name="Goda S."/>
            <person name="Toyama T."/>
            <person name="Sei K."/>
            <person name="Ike M."/>
        </authorList>
    </citation>
    <scope>NUCLEOTIDE SEQUENCE [LARGE SCALE GENOMIC DNA]</scope>
    <source>
        <strain evidence="1 2">OMI</strain>
    </source>
</reference>
<protein>
    <submittedName>
        <fullName evidence="1">Uncharacterized protein</fullName>
    </submittedName>
</protein>
<proteinExistence type="predicted"/>
<comment type="caution">
    <text evidence="1">The sequence shown here is derived from an EMBL/GenBank/DDBJ whole genome shotgun (WGS) entry which is preliminary data.</text>
</comment>
<gene>
    <name evidence="1" type="ORF">SFOMI_5312</name>
</gene>
<dbReference type="EMBL" id="BEWI01000034">
    <property type="protein sequence ID" value="GAY24727.1"/>
    <property type="molecule type" value="Genomic_DNA"/>
</dbReference>
<evidence type="ECO:0000313" key="1">
    <source>
        <dbReference type="EMBL" id="GAY24727.1"/>
    </source>
</evidence>
<dbReference type="Proteomes" id="UP000221538">
    <property type="component" value="Unassembled WGS sequence"/>
</dbReference>
<sequence length="121" mass="13623">MPVRDWLCQALAPLAKRDCRRIAMVEAVRGEVLGMAQDGADPAELERACEAQIQERIIRSGRTSVSRAVSDLVKAGLLRRHYQGYRVDHPNRGAQREAVYTITAEVRRTLRRHRAIPLHGG</sequence>
<organism evidence="1 2">
    <name type="scientific">Sphingobium fuliginis (strain ATCC 27551)</name>
    <dbReference type="NCBI Taxonomy" id="336203"/>
    <lineage>
        <taxon>Bacteria</taxon>
        <taxon>Pseudomonadati</taxon>
        <taxon>Pseudomonadota</taxon>
        <taxon>Alphaproteobacteria</taxon>
        <taxon>Sphingomonadales</taxon>
        <taxon>Sphingomonadaceae</taxon>
        <taxon>Sphingobium</taxon>
    </lineage>
</organism>
<evidence type="ECO:0000313" key="2">
    <source>
        <dbReference type="Proteomes" id="UP000221538"/>
    </source>
</evidence>
<dbReference type="AlphaFoldDB" id="A0A292ZMR5"/>
<name>A0A292ZMR5_SPHSA</name>